<feature type="compositionally biased region" description="Acidic residues" evidence="1">
    <location>
        <begin position="389"/>
        <end position="398"/>
    </location>
</feature>
<dbReference type="AlphaFoldDB" id="A0A8S1DWY2"/>
<keyword evidence="3" id="KW-1185">Reference proteome</keyword>
<name>A0A8S1DWY2_9INSE</name>
<evidence type="ECO:0000313" key="2">
    <source>
        <dbReference type="EMBL" id="CAB3385062.1"/>
    </source>
</evidence>
<feature type="compositionally biased region" description="Acidic residues" evidence="1">
    <location>
        <begin position="291"/>
        <end position="303"/>
    </location>
</feature>
<feature type="compositionally biased region" description="Acidic residues" evidence="1">
    <location>
        <begin position="345"/>
        <end position="355"/>
    </location>
</feature>
<feature type="compositionally biased region" description="Basic and acidic residues" evidence="1">
    <location>
        <begin position="371"/>
        <end position="380"/>
    </location>
</feature>
<sequence>MDYPGFTQWATQSAEEIVQEVQEVRATLTDGQRAPIREDAPQVENWENGLESFDAEAQEHWRSENPISVQENREFEEKLKAAEVSLEEKKKEIEERRLEGEKAKEDLTRLKQDREAANEAVKRFDDKISNFSEKIEEKENAINQINLLSSSREEEEDVASNKTEIQNCAASYKANIENAEQVKNSAIEKVESDYDNLITSTAAQQKMYLVRLQQKLHHLEDELASISEQRVLSSGSESDSPDSDSDSDNDDPPNKSPTGKPALHAAPVDDSKQKSSANSKKRAWSSGSESDSPDSDSDSDNDEPPNKRSTAKLALHAATVDDSKQKSSANSKKRGRTRDNVFDTSDSDSSSDNDEPPNKRPTAKLASHTSRTKDGSKENIHAAAKTDAFDEAEYDSDPFFEPTPTTSNNYNKCLRPNNQANTVLKKRASAGENSPSNNRTLEKDGTISAQQKKKRIETESFEQQIEHVNVLSSILTAILKHGNLKQQSSSYEKLGTFVKNVTTLQKAEKTIVSKATSVVNPGPKRKSSKDAALRGIKDLHTNLLPAKKWSEVAGLLNSFSMNVAKLFKDVSSLYRAVQSPLKASLEENIYKKFSDYCEVPPDKPPAHPPQQGFVFCRVLPPDSLYHPVLPQKVGDKLLFHLCKICSAQKNHDTPYCTHTDDERSFDGSWSSWELNLARKFGYKITEIYEIWHYEKTTKYKKNEDDGLFTSFVNAFLKLKQVNIT</sequence>
<evidence type="ECO:0000256" key="1">
    <source>
        <dbReference type="SAM" id="MobiDB-lite"/>
    </source>
</evidence>
<dbReference type="PANTHER" id="PTHR33568:SF3">
    <property type="entry name" value="DNA-DIRECTED DNA POLYMERASE"/>
    <property type="match status" value="1"/>
</dbReference>
<protein>
    <submittedName>
        <fullName evidence="2">Uncharacterized protein</fullName>
    </submittedName>
</protein>
<reference evidence="2 3" key="1">
    <citation type="submission" date="2020-04" db="EMBL/GenBank/DDBJ databases">
        <authorList>
            <person name="Alioto T."/>
            <person name="Alioto T."/>
            <person name="Gomez Garrido J."/>
        </authorList>
    </citation>
    <scope>NUCLEOTIDE SEQUENCE [LARGE SCALE GENOMIC DNA]</scope>
</reference>
<feature type="compositionally biased region" description="Acidic residues" evidence="1">
    <location>
        <begin position="239"/>
        <end position="251"/>
    </location>
</feature>
<dbReference type="EMBL" id="CADEPI010000390">
    <property type="protein sequence ID" value="CAB3385062.1"/>
    <property type="molecule type" value="Genomic_DNA"/>
</dbReference>
<proteinExistence type="predicted"/>
<comment type="caution">
    <text evidence="2">The sequence shown here is derived from an EMBL/GenBank/DDBJ whole genome shotgun (WGS) entry which is preliminary data.</text>
</comment>
<dbReference type="OrthoDB" id="5871067at2759"/>
<gene>
    <name evidence="2" type="ORF">CLODIP_2_CD11213</name>
</gene>
<feature type="compositionally biased region" description="Polar residues" evidence="1">
    <location>
        <begin position="403"/>
        <end position="422"/>
    </location>
</feature>
<accession>A0A8S1DWY2</accession>
<dbReference type="Proteomes" id="UP000494165">
    <property type="component" value="Unassembled WGS sequence"/>
</dbReference>
<feature type="region of interest" description="Disordered" evidence="1">
    <location>
        <begin position="227"/>
        <end position="451"/>
    </location>
</feature>
<dbReference type="PANTHER" id="PTHR33568">
    <property type="entry name" value="DNA POLYMERASE"/>
    <property type="match status" value="1"/>
</dbReference>
<organism evidence="2 3">
    <name type="scientific">Cloeon dipterum</name>
    <dbReference type="NCBI Taxonomy" id="197152"/>
    <lineage>
        <taxon>Eukaryota</taxon>
        <taxon>Metazoa</taxon>
        <taxon>Ecdysozoa</taxon>
        <taxon>Arthropoda</taxon>
        <taxon>Hexapoda</taxon>
        <taxon>Insecta</taxon>
        <taxon>Pterygota</taxon>
        <taxon>Palaeoptera</taxon>
        <taxon>Ephemeroptera</taxon>
        <taxon>Pisciforma</taxon>
        <taxon>Baetidae</taxon>
        <taxon>Cloeon</taxon>
    </lineage>
</organism>
<evidence type="ECO:0000313" key="3">
    <source>
        <dbReference type="Proteomes" id="UP000494165"/>
    </source>
</evidence>